<dbReference type="InParanoid" id="M4C1W5"/>
<organism evidence="1 2">
    <name type="scientific">Hyaloperonospora arabidopsidis (strain Emoy2)</name>
    <name type="common">Downy mildew agent</name>
    <name type="synonym">Peronospora arabidopsidis</name>
    <dbReference type="NCBI Taxonomy" id="559515"/>
    <lineage>
        <taxon>Eukaryota</taxon>
        <taxon>Sar</taxon>
        <taxon>Stramenopiles</taxon>
        <taxon>Oomycota</taxon>
        <taxon>Peronosporomycetes</taxon>
        <taxon>Peronosporales</taxon>
        <taxon>Peronosporaceae</taxon>
        <taxon>Hyaloperonospora</taxon>
    </lineage>
</organism>
<sequence length="58" mass="6284">MLAATSCGRSGVQIRCKRVYVSSAAATITNPFYLFDSYLLIRKGFTHADGDISVLLQG</sequence>
<reference evidence="2" key="1">
    <citation type="journal article" date="2010" name="Science">
        <title>Signatures of adaptation to obligate biotrophy in the Hyaloperonospora arabidopsidis genome.</title>
        <authorList>
            <person name="Baxter L."/>
            <person name="Tripathy S."/>
            <person name="Ishaque N."/>
            <person name="Boot N."/>
            <person name="Cabral A."/>
            <person name="Kemen E."/>
            <person name="Thines M."/>
            <person name="Ah-Fong A."/>
            <person name="Anderson R."/>
            <person name="Badejoko W."/>
            <person name="Bittner-Eddy P."/>
            <person name="Boore J.L."/>
            <person name="Chibucos M.C."/>
            <person name="Coates M."/>
            <person name="Dehal P."/>
            <person name="Delehaunty K."/>
            <person name="Dong S."/>
            <person name="Downton P."/>
            <person name="Dumas B."/>
            <person name="Fabro G."/>
            <person name="Fronick C."/>
            <person name="Fuerstenberg S.I."/>
            <person name="Fulton L."/>
            <person name="Gaulin E."/>
            <person name="Govers F."/>
            <person name="Hughes L."/>
            <person name="Humphray S."/>
            <person name="Jiang R.H."/>
            <person name="Judelson H."/>
            <person name="Kamoun S."/>
            <person name="Kyung K."/>
            <person name="Meijer H."/>
            <person name="Minx P."/>
            <person name="Morris P."/>
            <person name="Nelson J."/>
            <person name="Phuntumart V."/>
            <person name="Qutob D."/>
            <person name="Rehmany A."/>
            <person name="Rougon-Cardoso A."/>
            <person name="Ryden P."/>
            <person name="Torto-Alalibo T."/>
            <person name="Studholme D."/>
            <person name="Wang Y."/>
            <person name="Win J."/>
            <person name="Wood J."/>
            <person name="Clifton S.W."/>
            <person name="Rogers J."/>
            <person name="Van den Ackerveken G."/>
            <person name="Jones J.D."/>
            <person name="McDowell J.M."/>
            <person name="Beynon J."/>
            <person name="Tyler B.M."/>
        </authorList>
    </citation>
    <scope>NUCLEOTIDE SEQUENCE [LARGE SCALE GENOMIC DNA]</scope>
    <source>
        <strain evidence="2">Emoy2</strain>
    </source>
</reference>
<dbReference type="Proteomes" id="UP000011713">
    <property type="component" value="Unassembled WGS sequence"/>
</dbReference>
<dbReference type="VEuPathDB" id="FungiDB:HpaG813066"/>
<accession>M4C1W5</accession>
<reference evidence="1" key="2">
    <citation type="submission" date="2015-06" db="UniProtKB">
        <authorList>
            <consortium name="EnsemblProtists"/>
        </authorList>
    </citation>
    <scope>IDENTIFICATION</scope>
    <source>
        <strain evidence="1">Emoy2</strain>
    </source>
</reference>
<protein>
    <submittedName>
        <fullName evidence="1">Uncharacterized protein</fullName>
    </submittedName>
</protein>
<dbReference type="AlphaFoldDB" id="M4C1W5"/>
<dbReference type="EMBL" id="JH598107">
    <property type="status" value="NOT_ANNOTATED_CDS"/>
    <property type="molecule type" value="Genomic_DNA"/>
</dbReference>
<dbReference type="HOGENOM" id="CLU_2983169_0_0_1"/>
<keyword evidence="2" id="KW-1185">Reference proteome</keyword>
<evidence type="ECO:0000313" key="2">
    <source>
        <dbReference type="Proteomes" id="UP000011713"/>
    </source>
</evidence>
<evidence type="ECO:0000313" key="1">
    <source>
        <dbReference type="EnsemblProtists" id="HpaP813066"/>
    </source>
</evidence>
<proteinExistence type="predicted"/>
<name>M4C1W5_HYAAE</name>
<dbReference type="EnsemblProtists" id="HpaT813066">
    <property type="protein sequence ID" value="HpaP813066"/>
    <property type="gene ID" value="HpaG813066"/>
</dbReference>